<proteinExistence type="predicted"/>
<protein>
    <recommendedName>
        <fullName evidence="4">Chromo domain-containing protein</fullName>
    </recommendedName>
</protein>
<evidence type="ECO:0000313" key="3">
    <source>
        <dbReference type="Proteomes" id="UP000297245"/>
    </source>
</evidence>
<evidence type="ECO:0008006" key="4">
    <source>
        <dbReference type="Google" id="ProtNLM"/>
    </source>
</evidence>
<dbReference type="EMBL" id="ML179310">
    <property type="protein sequence ID" value="THU91279.1"/>
    <property type="molecule type" value="Genomic_DNA"/>
</dbReference>
<feature type="non-terminal residue" evidence="1">
    <location>
        <position position="104"/>
    </location>
</feature>
<evidence type="ECO:0000313" key="2">
    <source>
        <dbReference type="EMBL" id="THU91279.1"/>
    </source>
</evidence>
<evidence type="ECO:0000313" key="1">
    <source>
        <dbReference type="EMBL" id="THU84883.1"/>
    </source>
</evidence>
<accession>A0A4S8L8U5</accession>
<gene>
    <name evidence="1" type="ORF">K435DRAFT_577162</name>
    <name evidence="2" type="ORF">K435DRAFT_625874</name>
</gene>
<dbReference type="AlphaFoldDB" id="A0A4S8L8U5"/>
<feature type="non-terminal residue" evidence="1">
    <location>
        <position position="1"/>
    </location>
</feature>
<organism evidence="1 3">
    <name type="scientific">Dendrothele bispora (strain CBS 962.96)</name>
    <dbReference type="NCBI Taxonomy" id="1314807"/>
    <lineage>
        <taxon>Eukaryota</taxon>
        <taxon>Fungi</taxon>
        <taxon>Dikarya</taxon>
        <taxon>Basidiomycota</taxon>
        <taxon>Agaricomycotina</taxon>
        <taxon>Agaricomycetes</taxon>
        <taxon>Agaricomycetidae</taxon>
        <taxon>Agaricales</taxon>
        <taxon>Agaricales incertae sedis</taxon>
        <taxon>Dendrothele</taxon>
    </lineage>
</organism>
<name>A0A4S8L8U5_DENBC</name>
<dbReference type="OrthoDB" id="3211671at2759"/>
<sequence>SFKIELPSNLKARGVHPVFHASLLRIHIPNDDRLFPGRSDSQILNKPDEAPEREWLVQEILSHIGSKELSTFEILWKSGDKSWLPYDRVAHLNALQRYLDLLGV</sequence>
<keyword evidence="3" id="KW-1185">Reference proteome</keyword>
<reference evidence="1 3" key="1">
    <citation type="journal article" date="2019" name="Nat. Ecol. Evol.">
        <title>Megaphylogeny resolves global patterns of mushroom evolution.</title>
        <authorList>
            <person name="Varga T."/>
            <person name="Krizsan K."/>
            <person name="Foldi C."/>
            <person name="Dima B."/>
            <person name="Sanchez-Garcia M."/>
            <person name="Sanchez-Ramirez S."/>
            <person name="Szollosi G.J."/>
            <person name="Szarkandi J.G."/>
            <person name="Papp V."/>
            <person name="Albert L."/>
            <person name="Andreopoulos W."/>
            <person name="Angelini C."/>
            <person name="Antonin V."/>
            <person name="Barry K.W."/>
            <person name="Bougher N.L."/>
            <person name="Buchanan P."/>
            <person name="Buyck B."/>
            <person name="Bense V."/>
            <person name="Catcheside P."/>
            <person name="Chovatia M."/>
            <person name="Cooper J."/>
            <person name="Damon W."/>
            <person name="Desjardin D."/>
            <person name="Finy P."/>
            <person name="Geml J."/>
            <person name="Haridas S."/>
            <person name="Hughes K."/>
            <person name="Justo A."/>
            <person name="Karasinski D."/>
            <person name="Kautmanova I."/>
            <person name="Kiss B."/>
            <person name="Kocsube S."/>
            <person name="Kotiranta H."/>
            <person name="LaButti K.M."/>
            <person name="Lechner B.E."/>
            <person name="Liimatainen K."/>
            <person name="Lipzen A."/>
            <person name="Lukacs Z."/>
            <person name="Mihaltcheva S."/>
            <person name="Morgado L.N."/>
            <person name="Niskanen T."/>
            <person name="Noordeloos M.E."/>
            <person name="Ohm R.A."/>
            <person name="Ortiz-Santana B."/>
            <person name="Ovrebo C."/>
            <person name="Racz N."/>
            <person name="Riley R."/>
            <person name="Savchenko A."/>
            <person name="Shiryaev A."/>
            <person name="Soop K."/>
            <person name="Spirin V."/>
            <person name="Szebenyi C."/>
            <person name="Tomsovsky M."/>
            <person name="Tulloss R.E."/>
            <person name="Uehling J."/>
            <person name="Grigoriev I.V."/>
            <person name="Vagvolgyi C."/>
            <person name="Papp T."/>
            <person name="Martin F.M."/>
            <person name="Miettinen O."/>
            <person name="Hibbett D.S."/>
            <person name="Nagy L.G."/>
        </authorList>
    </citation>
    <scope>NUCLEOTIDE SEQUENCE [LARGE SCALE GENOMIC DNA]</scope>
    <source>
        <strain evidence="1 3">CBS 962.96</strain>
    </source>
</reference>
<dbReference type="Proteomes" id="UP000297245">
    <property type="component" value="Unassembled WGS sequence"/>
</dbReference>
<dbReference type="EMBL" id="ML179575">
    <property type="protein sequence ID" value="THU84883.1"/>
    <property type="molecule type" value="Genomic_DNA"/>
</dbReference>